<comment type="caution">
    <text evidence="1">The sequence shown here is derived from an EMBL/GenBank/DDBJ whole genome shotgun (WGS) entry which is preliminary data.</text>
</comment>
<protein>
    <recommendedName>
        <fullName evidence="3">Chromo domain-containing protein</fullName>
    </recommendedName>
</protein>
<sequence length="144" mass="17096">MILRYKWRIVIGEDEELKQRLIRALHDSAIGGHSQLSEASRIHPVFHVSLLKKHIERTVEIHKNFPETLPDGSFPIYPIAILNKRTILRDKIYVYQVLIRWNHSSPKEATWEDYHFIWKKFPQFLGVKEAVREGECQVNVKQKK</sequence>
<reference evidence="1 2" key="1">
    <citation type="submission" date="2024-01" db="EMBL/GenBank/DDBJ databases">
        <title>The complete chloroplast genome sequence of Lithospermum erythrorhizon: insights into the phylogenetic relationship among Boraginaceae species and the maternal lineages of purple gromwells.</title>
        <authorList>
            <person name="Okada T."/>
            <person name="Watanabe K."/>
        </authorList>
    </citation>
    <scope>NUCLEOTIDE SEQUENCE [LARGE SCALE GENOMIC DNA]</scope>
</reference>
<evidence type="ECO:0000313" key="1">
    <source>
        <dbReference type="EMBL" id="GAA0163819.1"/>
    </source>
</evidence>
<dbReference type="SUPFAM" id="SSF54160">
    <property type="entry name" value="Chromo domain-like"/>
    <property type="match status" value="1"/>
</dbReference>
<accession>A0AAV3QI91</accession>
<evidence type="ECO:0000313" key="2">
    <source>
        <dbReference type="Proteomes" id="UP001454036"/>
    </source>
</evidence>
<name>A0AAV3QI91_LITER</name>
<dbReference type="Proteomes" id="UP001454036">
    <property type="component" value="Unassembled WGS sequence"/>
</dbReference>
<dbReference type="InterPro" id="IPR016197">
    <property type="entry name" value="Chromo-like_dom_sf"/>
</dbReference>
<gene>
    <name evidence="1" type="ORF">LIER_19595</name>
</gene>
<dbReference type="AlphaFoldDB" id="A0AAV3QI91"/>
<evidence type="ECO:0008006" key="3">
    <source>
        <dbReference type="Google" id="ProtNLM"/>
    </source>
</evidence>
<dbReference type="EMBL" id="BAABME010004861">
    <property type="protein sequence ID" value="GAA0163819.1"/>
    <property type="molecule type" value="Genomic_DNA"/>
</dbReference>
<keyword evidence="2" id="KW-1185">Reference proteome</keyword>
<proteinExistence type="predicted"/>
<organism evidence="1 2">
    <name type="scientific">Lithospermum erythrorhizon</name>
    <name type="common">Purple gromwell</name>
    <name type="synonym">Lithospermum officinale var. erythrorhizon</name>
    <dbReference type="NCBI Taxonomy" id="34254"/>
    <lineage>
        <taxon>Eukaryota</taxon>
        <taxon>Viridiplantae</taxon>
        <taxon>Streptophyta</taxon>
        <taxon>Embryophyta</taxon>
        <taxon>Tracheophyta</taxon>
        <taxon>Spermatophyta</taxon>
        <taxon>Magnoliopsida</taxon>
        <taxon>eudicotyledons</taxon>
        <taxon>Gunneridae</taxon>
        <taxon>Pentapetalae</taxon>
        <taxon>asterids</taxon>
        <taxon>lamiids</taxon>
        <taxon>Boraginales</taxon>
        <taxon>Boraginaceae</taxon>
        <taxon>Boraginoideae</taxon>
        <taxon>Lithospermeae</taxon>
        <taxon>Lithospermum</taxon>
    </lineage>
</organism>